<keyword evidence="8 11" id="KW-1133">Transmembrane helix</keyword>
<dbReference type="GO" id="GO:0009245">
    <property type="term" value="P:lipid A biosynthetic process"/>
    <property type="evidence" value="ECO:0007669"/>
    <property type="project" value="UniProtKB-KW"/>
</dbReference>
<keyword evidence="5" id="KW-0441">Lipid A biosynthesis</keyword>
<dbReference type="Pfam" id="PF00892">
    <property type="entry name" value="EamA"/>
    <property type="match status" value="2"/>
</dbReference>
<dbReference type="PANTHER" id="PTHR30561">
    <property type="entry name" value="SMR FAMILY PROTON-DEPENDENT DRUG EFFLUX TRANSPORTER SUGE"/>
    <property type="match status" value="1"/>
</dbReference>
<sequence length="281" mass="29125">MSIQVMLIVLLAAFLHASWNAVVKSSRDKFLDIVLVTGGSGLLSAVVLPFLPLPAPASWPYAAASVAVHVGYFALVAAAYRAGDMSFAYPVMRGTAPLLVTIASGPLLGEYLGPGAWGGVLLICAGVLGMTLARSQGPAGASGNATMLALANAAVIACYTFVDGMGVRLSGHAVAYTMWVFLITALPLTAWAMLRRRTDLVAHCRSRWHFGAIGGACTLGAYVLALWAMTQAPVALVAALRETSILFATALSAVVLKERFGWTRHAAAAAVVAGAVVLKLS</sequence>
<feature type="transmembrane region" description="Helical" evidence="11">
    <location>
        <begin position="174"/>
        <end position="194"/>
    </location>
</feature>
<keyword evidence="2" id="KW-1003">Cell membrane</keyword>
<evidence type="ECO:0000256" key="7">
    <source>
        <dbReference type="ARBA" id="ARBA00022985"/>
    </source>
</evidence>
<feature type="domain" description="EamA" evidence="12">
    <location>
        <begin position="147"/>
        <end position="278"/>
    </location>
</feature>
<dbReference type="Gene3D" id="1.10.3730.20">
    <property type="match status" value="2"/>
</dbReference>
<keyword evidence="4" id="KW-0997">Cell inner membrane</keyword>
<dbReference type="InterPro" id="IPR000390">
    <property type="entry name" value="Small_drug/metabolite_transptr"/>
</dbReference>
<accession>A0A512DVB5</accession>
<feature type="transmembrane region" description="Helical" evidence="11">
    <location>
        <begin position="6"/>
        <end position="23"/>
    </location>
</feature>
<keyword evidence="9" id="KW-0443">Lipid metabolism</keyword>
<evidence type="ECO:0000256" key="5">
    <source>
        <dbReference type="ARBA" id="ARBA00022556"/>
    </source>
</evidence>
<evidence type="ECO:0000256" key="10">
    <source>
        <dbReference type="ARBA" id="ARBA00023136"/>
    </source>
</evidence>
<dbReference type="AlphaFoldDB" id="A0A512DVB5"/>
<feature type="transmembrane region" description="Helical" evidence="11">
    <location>
        <begin position="145"/>
        <end position="162"/>
    </location>
</feature>
<dbReference type="SUPFAM" id="SSF103481">
    <property type="entry name" value="Multidrug resistance efflux transporter EmrE"/>
    <property type="match status" value="2"/>
</dbReference>
<dbReference type="Proteomes" id="UP000321523">
    <property type="component" value="Unassembled WGS sequence"/>
</dbReference>
<evidence type="ECO:0000256" key="8">
    <source>
        <dbReference type="ARBA" id="ARBA00022989"/>
    </source>
</evidence>
<feature type="transmembrane region" description="Helical" evidence="11">
    <location>
        <begin position="206"/>
        <end position="228"/>
    </location>
</feature>
<proteinExistence type="predicted"/>
<evidence type="ECO:0000256" key="3">
    <source>
        <dbReference type="ARBA" id="ARBA00022516"/>
    </source>
</evidence>
<evidence type="ECO:0000256" key="11">
    <source>
        <dbReference type="SAM" id="Phobius"/>
    </source>
</evidence>
<evidence type="ECO:0000256" key="9">
    <source>
        <dbReference type="ARBA" id="ARBA00023098"/>
    </source>
</evidence>
<dbReference type="GO" id="GO:0022857">
    <property type="term" value="F:transmembrane transporter activity"/>
    <property type="evidence" value="ECO:0007669"/>
    <property type="project" value="InterPro"/>
</dbReference>
<keyword evidence="14" id="KW-1185">Reference proteome</keyword>
<dbReference type="GO" id="GO:0009103">
    <property type="term" value="P:lipopolysaccharide biosynthetic process"/>
    <property type="evidence" value="ECO:0007669"/>
    <property type="project" value="UniProtKB-KW"/>
</dbReference>
<evidence type="ECO:0000259" key="12">
    <source>
        <dbReference type="Pfam" id="PF00892"/>
    </source>
</evidence>
<dbReference type="InterPro" id="IPR000620">
    <property type="entry name" value="EamA_dom"/>
</dbReference>
<evidence type="ECO:0000313" key="14">
    <source>
        <dbReference type="Proteomes" id="UP000321523"/>
    </source>
</evidence>
<evidence type="ECO:0000256" key="2">
    <source>
        <dbReference type="ARBA" id="ARBA00022475"/>
    </source>
</evidence>
<reference evidence="13 14" key="1">
    <citation type="submission" date="2019-07" db="EMBL/GenBank/DDBJ databases">
        <title>Whole genome shotgun sequence of Skermanella aerolata NBRC 106429.</title>
        <authorList>
            <person name="Hosoyama A."/>
            <person name="Uohara A."/>
            <person name="Ohji S."/>
            <person name="Ichikawa N."/>
        </authorList>
    </citation>
    <scope>NUCLEOTIDE SEQUENCE [LARGE SCALE GENOMIC DNA]</scope>
    <source>
        <strain evidence="13 14">NBRC 106429</strain>
    </source>
</reference>
<protein>
    <submittedName>
        <fullName evidence="13">Membrane protein</fullName>
    </submittedName>
</protein>
<dbReference type="OrthoDB" id="9783707at2"/>
<feature type="transmembrane region" description="Helical" evidence="11">
    <location>
        <begin position="234"/>
        <end position="256"/>
    </location>
</feature>
<keyword evidence="10 11" id="KW-0472">Membrane</keyword>
<feature type="transmembrane region" description="Helical" evidence="11">
    <location>
        <begin position="115"/>
        <end position="133"/>
    </location>
</feature>
<keyword evidence="3" id="KW-0444">Lipid biosynthesis</keyword>
<feature type="transmembrane region" description="Helical" evidence="11">
    <location>
        <begin position="59"/>
        <end position="80"/>
    </location>
</feature>
<feature type="transmembrane region" description="Helical" evidence="11">
    <location>
        <begin position="87"/>
        <end position="109"/>
    </location>
</feature>
<dbReference type="InterPro" id="IPR037185">
    <property type="entry name" value="EmrE-like"/>
</dbReference>
<feature type="domain" description="EamA" evidence="12">
    <location>
        <begin position="6"/>
        <end position="131"/>
    </location>
</feature>
<evidence type="ECO:0000256" key="6">
    <source>
        <dbReference type="ARBA" id="ARBA00022692"/>
    </source>
</evidence>
<name>A0A512DVB5_9PROT</name>
<gene>
    <name evidence="13" type="ORF">SAE02_45610</name>
</gene>
<comment type="subcellular location">
    <subcellularLocation>
        <location evidence="1">Cell membrane</location>
        <topology evidence="1">Multi-pass membrane protein</topology>
    </subcellularLocation>
</comment>
<organism evidence="13 14">
    <name type="scientific">Skermanella aerolata</name>
    <dbReference type="NCBI Taxonomy" id="393310"/>
    <lineage>
        <taxon>Bacteria</taxon>
        <taxon>Pseudomonadati</taxon>
        <taxon>Pseudomonadota</taxon>
        <taxon>Alphaproteobacteria</taxon>
        <taxon>Rhodospirillales</taxon>
        <taxon>Azospirillaceae</taxon>
        <taxon>Skermanella</taxon>
    </lineage>
</organism>
<evidence type="ECO:0000256" key="1">
    <source>
        <dbReference type="ARBA" id="ARBA00004651"/>
    </source>
</evidence>
<feature type="transmembrane region" description="Helical" evidence="11">
    <location>
        <begin position="30"/>
        <end position="53"/>
    </location>
</feature>
<dbReference type="GO" id="GO:0005886">
    <property type="term" value="C:plasma membrane"/>
    <property type="evidence" value="ECO:0007669"/>
    <property type="project" value="UniProtKB-SubCell"/>
</dbReference>
<dbReference type="PANTHER" id="PTHR30561:SF9">
    <property type="entry name" value="4-AMINO-4-DEOXY-L-ARABINOSE-PHOSPHOUNDECAPRENOL FLIPPASE SUBUNIT ARNF-RELATED"/>
    <property type="match status" value="1"/>
</dbReference>
<keyword evidence="7" id="KW-0448">Lipopolysaccharide biosynthesis</keyword>
<evidence type="ECO:0000256" key="4">
    <source>
        <dbReference type="ARBA" id="ARBA00022519"/>
    </source>
</evidence>
<keyword evidence="6 11" id="KW-0812">Transmembrane</keyword>
<evidence type="ECO:0000313" key="13">
    <source>
        <dbReference type="EMBL" id="GEO40413.1"/>
    </source>
</evidence>
<dbReference type="EMBL" id="BJYZ01000021">
    <property type="protein sequence ID" value="GEO40413.1"/>
    <property type="molecule type" value="Genomic_DNA"/>
</dbReference>
<comment type="caution">
    <text evidence="13">The sequence shown here is derived from an EMBL/GenBank/DDBJ whole genome shotgun (WGS) entry which is preliminary data.</text>
</comment>